<evidence type="ECO:0000259" key="2">
    <source>
        <dbReference type="Pfam" id="PF07940"/>
    </source>
</evidence>
<dbReference type="GO" id="GO:0016829">
    <property type="term" value="F:lyase activity"/>
    <property type="evidence" value="ECO:0007669"/>
    <property type="project" value="InterPro"/>
</dbReference>
<dbReference type="Proteomes" id="UP001142462">
    <property type="component" value="Unassembled WGS sequence"/>
</dbReference>
<gene>
    <name evidence="3" type="ORF">GCM10017576_13290</name>
</gene>
<organism evidence="3 4">
    <name type="scientific">Microbacterium barkeri</name>
    <dbReference type="NCBI Taxonomy" id="33917"/>
    <lineage>
        <taxon>Bacteria</taxon>
        <taxon>Bacillati</taxon>
        <taxon>Actinomycetota</taxon>
        <taxon>Actinomycetes</taxon>
        <taxon>Micrococcales</taxon>
        <taxon>Microbacteriaceae</taxon>
        <taxon>Microbacterium</taxon>
    </lineage>
</organism>
<evidence type="ECO:0000313" key="3">
    <source>
        <dbReference type="EMBL" id="GLJ61200.1"/>
    </source>
</evidence>
<evidence type="ECO:0000256" key="1">
    <source>
        <dbReference type="ARBA" id="ARBA00004196"/>
    </source>
</evidence>
<accession>A0A9W6H2C2</accession>
<name>A0A9W6H2C2_9MICO</name>
<protein>
    <submittedName>
        <fullName evidence="3">Heparinase</fullName>
    </submittedName>
</protein>
<sequence length="632" mass="69107">MTPFRGPLADALARAAGVELDNLDRALAERLAEPDAALPPADLRRADPAAIAAFRARAERELPEPWPQPRAHDAARFHGDGDRVAWEAPAFARQERLTRVAVLAGAGGEATWLDETLDGVVMLCEQSSWCWPAHDDTRDRHGAVLATVTDPYVDLGAGEVVSQLAWLDHAVGERLEARFPGIRARVRHEAHVRIFEPFLRRRDWRWIGLDGHVHNWNPWIHGNVLVAALRLLDAPEQRDERARVVALVVEGLDRYVAALPLDGAIDEGYAYWWNGACRLLEALDVLAHATGLDVTGDVPSLRETIAFPHRMHLGGPWFVNAADAQARQTGPQPWHALHRAARRVGDDAAAAFAALHRDPSRPAVAEPEGLGRVLRGLTDPAWLAAAPGSDPLPARVWLPSTEMLVVREREGEPRGLTVVGKGGHNAESHNHDDVGSVIVASDGVPVLVDAGRPTYEARTFSDARYELWPMQSAWHSVPFIRGRGQSEGRERAARLVDVGDAELVLELADAYDVPELESWRRAIRLDRARRTVAIADAWRLAPGDGATEIRLLAAGDVSLAAGAARIVPLDGARPVVLSWDPAAPARLVEQPLTDPMLTHVWGERLVRIDIDVSGLAELTVTVRQDGSTEEGR</sequence>
<keyword evidence="4" id="KW-1185">Reference proteome</keyword>
<dbReference type="Gene3D" id="1.50.10.100">
    <property type="entry name" value="Chondroitin AC/alginate lyase"/>
    <property type="match status" value="1"/>
</dbReference>
<dbReference type="InterPro" id="IPR012480">
    <property type="entry name" value="Hepar_II_III_C"/>
</dbReference>
<dbReference type="AlphaFoldDB" id="A0A9W6H2C2"/>
<dbReference type="InterPro" id="IPR008929">
    <property type="entry name" value="Chondroitin_lyas"/>
</dbReference>
<comment type="subcellular location">
    <subcellularLocation>
        <location evidence="1">Cell envelope</location>
    </subcellularLocation>
</comment>
<dbReference type="SUPFAM" id="SSF48230">
    <property type="entry name" value="Chondroitin AC/alginate lyase"/>
    <property type="match status" value="1"/>
</dbReference>
<comment type="caution">
    <text evidence="3">The sequence shown here is derived from an EMBL/GenBank/DDBJ whole genome shotgun (WGS) entry which is preliminary data.</text>
</comment>
<dbReference type="GO" id="GO:0030313">
    <property type="term" value="C:cell envelope"/>
    <property type="evidence" value="ECO:0007669"/>
    <property type="project" value="UniProtKB-SubCell"/>
</dbReference>
<reference evidence="3" key="2">
    <citation type="submission" date="2023-01" db="EMBL/GenBank/DDBJ databases">
        <authorList>
            <person name="Sun Q."/>
            <person name="Evtushenko L."/>
        </authorList>
    </citation>
    <scope>NUCLEOTIDE SEQUENCE</scope>
    <source>
        <strain evidence="3">VKM Ac-1020</strain>
    </source>
</reference>
<reference evidence="3" key="1">
    <citation type="journal article" date="2014" name="Int. J. Syst. Evol. Microbiol.">
        <title>Complete genome sequence of Corynebacterium casei LMG S-19264T (=DSM 44701T), isolated from a smear-ripened cheese.</title>
        <authorList>
            <consortium name="US DOE Joint Genome Institute (JGI-PGF)"/>
            <person name="Walter F."/>
            <person name="Albersmeier A."/>
            <person name="Kalinowski J."/>
            <person name="Ruckert C."/>
        </authorList>
    </citation>
    <scope>NUCLEOTIDE SEQUENCE</scope>
    <source>
        <strain evidence="3">VKM Ac-1020</strain>
    </source>
</reference>
<feature type="domain" description="Heparinase II/III-like C-terminal" evidence="2">
    <location>
        <begin position="422"/>
        <end position="562"/>
    </location>
</feature>
<dbReference type="Pfam" id="PF07940">
    <property type="entry name" value="Hepar_II_III_C"/>
    <property type="match status" value="1"/>
</dbReference>
<proteinExistence type="predicted"/>
<dbReference type="EMBL" id="BSEJ01000005">
    <property type="protein sequence ID" value="GLJ61200.1"/>
    <property type="molecule type" value="Genomic_DNA"/>
</dbReference>
<dbReference type="RefSeq" id="WP_271172914.1">
    <property type="nucleotide sequence ID" value="NZ_BSEJ01000005.1"/>
</dbReference>
<dbReference type="Gene3D" id="2.70.98.70">
    <property type="match status" value="1"/>
</dbReference>
<evidence type="ECO:0000313" key="4">
    <source>
        <dbReference type="Proteomes" id="UP001142462"/>
    </source>
</evidence>